<feature type="repeat" description="WD" evidence="11">
    <location>
        <begin position="599"/>
        <end position="631"/>
    </location>
</feature>
<comment type="pathway">
    <text evidence="3">tRNA modification; 5-methoxycarbonylmethyl-2-thiouridine-tRNA biosynthesis.</text>
</comment>
<evidence type="ECO:0000256" key="3">
    <source>
        <dbReference type="ARBA" id="ARBA00005043"/>
    </source>
</evidence>
<dbReference type="PANTHER" id="PTHR44111:SF1">
    <property type="entry name" value="ELONGATOR COMPLEX PROTEIN 2"/>
    <property type="match status" value="1"/>
</dbReference>
<dbReference type="InterPro" id="IPR036322">
    <property type="entry name" value="WD40_repeat_dom_sf"/>
</dbReference>
<dbReference type="InterPro" id="IPR015943">
    <property type="entry name" value="WD40/YVTN_repeat-like_dom_sf"/>
</dbReference>
<evidence type="ECO:0000256" key="10">
    <source>
        <dbReference type="ARBA" id="ARBA00023242"/>
    </source>
</evidence>
<sequence length="771" mass="84545">MTSALQEAVFVGANKQAHTSDYSLKSGVTAFGASTTVALWRPFSANGVYATLKAHTKEVTGVKFVPGTNLLVSTGEDGLIAVWRGVEESNTPPTYELVQSLNHHVGSITAVATSHGFVVTGGVDGNVVIWKVSEKDGETPLQLLKSFTVQRGFFPTCLALQDVYGETMLAVGGTSSVVYLYDVNTDTQNRVALSGHEDWIKCLAWTKDNQGYLLASGGQDRYIRLWRVCRETPKDQVDETKLVLLANKKEYMKLGNEETSSCSVEIYFDALIMGHDDWVTGLVWRPEEGQLLSSSADTGLMIWEMDTVSGIWCCISRLGEMSIKGASTATGSSGGFWSCLWIEQELGGQQYILANGKTGSFRVYKRDGSGSDKMNWSVSLGITGPSKEVTDLVWSPNGNYFYATSLDQTTRLFAKSKSRGWRELARPQIHGYDMICMDNLDGTKFVSGGDEKVLRVFEMTGATADVLEREGIEVGRGESKLPETAALPVLGLSNKADNEESEVKSTENEKEDEQEDKPSKDETVASSTESVEELIDINEDLLQRHTLYPEIEKLYGHGYELTSCATSPTHIASSCRSNSTRHAAIRVFTTTDYQMSHVLEAHSLTVTSLAFSPDNKYLLAVSRDRQLSLWKDFKLVVLQQAHSRIVWDCAWLDNTHFITGSRDKSIKIWKVLAEGVELLATEKLSSPVSSVATYQKGSEYYLAIGSEDGISVFRTNVQTDTVKVEPVVEFESTITPAGRVAKVAWGAGHGDELVLAVGSADTSVRVYTVCV</sequence>
<evidence type="ECO:0000256" key="5">
    <source>
        <dbReference type="ARBA" id="ARBA00020267"/>
    </source>
</evidence>
<protein>
    <recommendedName>
        <fullName evidence="5">Elongator complex protein 2</fullName>
    </recommendedName>
</protein>
<dbReference type="SMART" id="SM00320">
    <property type="entry name" value="WD40"/>
    <property type="match status" value="12"/>
</dbReference>
<evidence type="ECO:0000256" key="8">
    <source>
        <dbReference type="ARBA" id="ARBA00022694"/>
    </source>
</evidence>
<dbReference type="PANTHER" id="PTHR44111">
    <property type="entry name" value="ELONGATOR COMPLEX PROTEIN 2"/>
    <property type="match status" value="1"/>
</dbReference>
<accession>A0ABP0ECX1</accession>
<proteinExistence type="inferred from homology"/>
<evidence type="ECO:0000256" key="12">
    <source>
        <dbReference type="SAM" id="MobiDB-lite"/>
    </source>
</evidence>
<keyword evidence="10" id="KW-0539">Nucleus</keyword>
<organism evidence="13 14">
    <name type="scientific">[Candida] anglica</name>
    <dbReference type="NCBI Taxonomy" id="148631"/>
    <lineage>
        <taxon>Eukaryota</taxon>
        <taxon>Fungi</taxon>
        <taxon>Dikarya</taxon>
        <taxon>Ascomycota</taxon>
        <taxon>Saccharomycotina</taxon>
        <taxon>Pichiomycetes</taxon>
        <taxon>Debaryomycetaceae</taxon>
        <taxon>Kurtzmaniella</taxon>
    </lineage>
</organism>
<keyword evidence="14" id="KW-1185">Reference proteome</keyword>
<feature type="repeat" description="WD" evidence="11">
    <location>
        <begin position="101"/>
        <end position="133"/>
    </location>
</feature>
<evidence type="ECO:0000256" key="11">
    <source>
        <dbReference type="PROSITE-ProRule" id="PRU00221"/>
    </source>
</evidence>
<dbReference type="InterPro" id="IPR019775">
    <property type="entry name" value="WD40_repeat_CS"/>
</dbReference>
<comment type="similarity">
    <text evidence="4">Belongs to the WD repeat ELP2 family.</text>
</comment>
<dbReference type="Proteomes" id="UP001497600">
    <property type="component" value="Chromosome D"/>
</dbReference>
<feature type="repeat" description="WD" evidence="11">
    <location>
        <begin position="272"/>
        <end position="307"/>
    </location>
</feature>
<evidence type="ECO:0000313" key="13">
    <source>
        <dbReference type="EMBL" id="CAK7905392.1"/>
    </source>
</evidence>
<keyword evidence="9" id="KW-0677">Repeat</keyword>
<dbReference type="SUPFAM" id="SSF50978">
    <property type="entry name" value="WD40 repeat-like"/>
    <property type="match status" value="2"/>
</dbReference>
<keyword evidence="6" id="KW-0963">Cytoplasm</keyword>
<keyword evidence="7 11" id="KW-0853">WD repeat</keyword>
<dbReference type="PROSITE" id="PS00678">
    <property type="entry name" value="WD_REPEATS_1"/>
    <property type="match status" value="1"/>
</dbReference>
<dbReference type="EMBL" id="OZ004256">
    <property type="protein sequence ID" value="CAK7905392.1"/>
    <property type="molecule type" value="Genomic_DNA"/>
</dbReference>
<feature type="repeat" description="WD" evidence="11">
    <location>
        <begin position="52"/>
        <end position="83"/>
    </location>
</feature>
<gene>
    <name evidence="13" type="primary">ELP2</name>
    <name evidence="13" type="ORF">CAAN4_D13872</name>
</gene>
<feature type="compositionally biased region" description="Basic and acidic residues" evidence="12">
    <location>
        <begin position="496"/>
        <end position="508"/>
    </location>
</feature>
<reference evidence="13 14" key="1">
    <citation type="submission" date="2024-01" db="EMBL/GenBank/DDBJ databases">
        <authorList>
            <consortium name="Genoscope - CEA"/>
            <person name="William W."/>
        </authorList>
    </citation>
    <scope>NUCLEOTIDE SEQUENCE [LARGE SCALE GENOMIC DNA]</scope>
    <source>
        <strain evidence="13 14">29B2s-10</strain>
    </source>
</reference>
<dbReference type="InterPro" id="IPR037289">
    <property type="entry name" value="Elp2"/>
</dbReference>
<feature type="region of interest" description="Disordered" evidence="12">
    <location>
        <begin position="476"/>
        <end position="530"/>
    </location>
</feature>
<evidence type="ECO:0000256" key="4">
    <source>
        <dbReference type="ARBA" id="ARBA00005881"/>
    </source>
</evidence>
<dbReference type="Pfam" id="PF00400">
    <property type="entry name" value="WD40"/>
    <property type="match status" value="7"/>
</dbReference>
<evidence type="ECO:0000256" key="9">
    <source>
        <dbReference type="ARBA" id="ARBA00022737"/>
    </source>
</evidence>
<evidence type="ECO:0000256" key="1">
    <source>
        <dbReference type="ARBA" id="ARBA00004123"/>
    </source>
</evidence>
<dbReference type="Gene3D" id="2.130.10.10">
    <property type="entry name" value="YVTN repeat-like/Quinoprotein amine dehydrogenase"/>
    <property type="match status" value="4"/>
</dbReference>
<dbReference type="InterPro" id="IPR001680">
    <property type="entry name" value="WD40_rpt"/>
</dbReference>
<dbReference type="PROSITE" id="PS50294">
    <property type="entry name" value="WD_REPEATS_REGION"/>
    <property type="match status" value="4"/>
</dbReference>
<evidence type="ECO:0000256" key="7">
    <source>
        <dbReference type="ARBA" id="ARBA00022574"/>
    </source>
</evidence>
<keyword evidence="8" id="KW-0819">tRNA processing</keyword>
<feature type="repeat" description="WD" evidence="11">
    <location>
        <begin position="639"/>
        <end position="671"/>
    </location>
</feature>
<comment type="subcellular location">
    <subcellularLocation>
        <location evidence="2">Cytoplasm</location>
    </subcellularLocation>
    <subcellularLocation>
        <location evidence="1">Nucleus</location>
    </subcellularLocation>
</comment>
<evidence type="ECO:0000313" key="14">
    <source>
        <dbReference type="Proteomes" id="UP001497600"/>
    </source>
</evidence>
<evidence type="ECO:0000256" key="6">
    <source>
        <dbReference type="ARBA" id="ARBA00022490"/>
    </source>
</evidence>
<name>A0ABP0ECX1_9ASCO</name>
<evidence type="ECO:0000256" key="2">
    <source>
        <dbReference type="ARBA" id="ARBA00004496"/>
    </source>
</evidence>
<feature type="repeat" description="WD" evidence="11">
    <location>
        <begin position="193"/>
        <end position="228"/>
    </location>
</feature>
<dbReference type="PROSITE" id="PS50082">
    <property type="entry name" value="WD_REPEATS_2"/>
    <property type="match status" value="6"/>
</dbReference>